<accession>A0AAD7DMC6</accession>
<dbReference type="Proteomes" id="UP001221757">
    <property type="component" value="Unassembled WGS sequence"/>
</dbReference>
<evidence type="ECO:0000256" key="1">
    <source>
        <dbReference type="SAM" id="MobiDB-lite"/>
    </source>
</evidence>
<keyword evidence="3" id="KW-1185">Reference proteome</keyword>
<dbReference type="EMBL" id="JARKIE010000040">
    <property type="protein sequence ID" value="KAJ7694750.1"/>
    <property type="molecule type" value="Genomic_DNA"/>
</dbReference>
<proteinExistence type="predicted"/>
<sequence length="488" mass="52288">MCPAPSRGPRAAASPVSLAARNARADYTTPTRSSGPFALCVHDKIVAHLAIPVRRVQHQGSLPVGEPASCAFPRVPASVSRDKIRAATSPPTLAAYSLGMPARAGTRDAGCCILPAPQRPLRLRAVRSYATSSPFRPAVTVPARQDPRVHVRARRRRQPSLRGIARMGAAPPPLPSPSARVRGRVVADTLAGRRHSPPPREGEEVAAQRFLRPRICPRIPPSRSPARVLIGGRAQEGYNVHGGCRVGARGRGRRIASTASRFASYPIGVRARITWRCIVPSRAPDLRARRGCTHTVESECLRRLDSSVGSQQLRLRPRSRAGGTAPSRGRGGMRVQHVESKLRAGACEGSISRIWWAGRCGSYGEVVYGGRESDTVHGIGGHGGKPASCGGANANVDELGNRVGTRAMTGDAGMTIRTGLVRRARAASSNWSAVSDGRQRWVARMSLKARGWRRVKIGVFGLVPYTIKARDLSGTPARGRQTGSKIEH</sequence>
<feature type="region of interest" description="Disordered" evidence="1">
    <location>
        <begin position="311"/>
        <end position="333"/>
    </location>
</feature>
<evidence type="ECO:0000313" key="3">
    <source>
        <dbReference type="Proteomes" id="UP001221757"/>
    </source>
</evidence>
<reference evidence="2" key="1">
    <citation type="submission" date="2023-03" db="EMBL/GenBank/DDBJ databases">
        <title>Massive genome expansion in bonnet fungi (Mycena s.s.) driven by repeated elements and novel gene families across ecological guilds.</title>
        <authorList>
            <consortium name="Lawrence Berkeley National Laboratory"/>
            <person name="Harder C.B."/>
            <person name="Miyauchi S."/>
            <person name="Viragh M."/>
            <person name="Kuo A."/>
            <person name="Thoen E."/>
            <person name="Andreopoulos B."/>
            <person name="Lu D."/>
            <person name="Skrede I."/>
            <person name="Drula E."/>
            <person name="Henrissat B."/>
            <person name="Morin E."/>
            <person name="Kohler A."/>
            <person name="Barry K."/>
            <person name="LaButti K."/>
            <person name="Morin E."/>
            <person name="Salamov A."/>
            <person name="Lipzen A."/>
            <person name="Mereny Z."/>
            <person name="Hegedus B."/>
            <person name="Baldrian P."/>
            <person name="Stursova M."/>
            <person name="Weitz H."/>
            <person name="Taylor A."/>
            <person name="Grigoriev I.V."/>
            <person name="Nagy L.G."/>
            <person name="Martin F."/>
            <person name="Kauserud H."/>
        </authorList>
    </citation>
    <scope>NUCLEOTIDE SEQUENCE</scope>
    <source>
        <strain evidence="2">CBHHK067</strain>
    </source>
</reference>
<comment type="caution">
    <text evidence="2">The sequence shown here is derived from an EMBL/GenBank/DDBJ whole genome shotgun (WGS) entry which is preliminary data.</text>
</comment>
<name>A0AAD7DMC6_MYCRO</name>
<gene>
    <name evidence="2" type="ORF">B0H17DRAFT_1131693</name>
</gene>
<evidence type="ECO:0000313" key="2">
    <source>
        <dbReference type="EMBL" id="KAJ7694750.1"/>
    </source>
</evidence>
<protein>
    <submittedName>
        <fullName evidence="2">Uncharacterized protein</fullName>
    </submittedName>
</protein>
<dbReference type="AlphaFoldDB" id="A0AAD7DMC6"/>
<organism evidence="2 3">
    <name type="scientific">Mycena rosella</name>
    <name type="common">Pink bonnet</name>
    <name type="synonym">Agaricus rosellus</name>
    <dbReference type="NCBI Taxonomy" id="1033263"/>
    <lineage>
        <taxon>Eukaryota</taxon>
        <taxon>Fungi</taxon>
        <taxon>Dikarya</taxon>
        <taxon>Basidiomycota</taxon>
        <taxon>Agaricomycotina</taxon>
        <taxon>Agaricomycetes</taxon>
        <taxon>Agaricomycetidae</taxon>
        <taxon>Agaricales</taxon>
        <taxon>Marasmiineae</taxon>
        <taxon>Mycenaceae</taxon>
        <taxon>Mycena</taxon>
    </lineage>
</organism>